<accession>A0AAD9JS55</accession>
<feature type="region of interest" description="Disordered" evidence="1">
    <location>
        <begin position="9"/>
        <end position="73"/>
    </location>
</feature>
<dbReference type="InterPro" id="IPR042868">
    <property type="entry name" value="PHYHIP/PHYHIPL"/>
</dbReference>
<protein>
    <recommendedName>
        <fullName evidence="2">Phytanoyl-CoA hydroxylase-interacting protein-like C-terminal domain-containing protein</fullName>
    </recommendedName>
</protein>
<evidence type="ECO:0000313" key="4">
    <source>
        <dbReference type="Proteomes" id="UP001208570"/>
    </source>
</evidence>
<reference evidence="3" key="1">
    <citation type="journal article" date="2023" name="Mol. Biol. Evol.">
        <title>Third-Generation Sequencing Reveals the Adaptive Role of the Epigenome in Three Deep-Sea Polychaetes.</title>
        <authorList>
            <person name="Perez M."/>
            <person name="Aroh O."/>
            <person name="Sun Y."/>
            <person name="Lan Y."/>
            <person name="Juniper S.K."/>
            <person name="Young C.R."/>
            <person name="Angers B."/>
            <person name="Qian P.Y."/>
        </authorList>
    </citation>
    <scope>NUCLEOTIDE SEQUENCE</scope>
    <source>
        <strain evidence="3">P08H-3</strain>
    </source>
</reference>
<evidence type="ECO:0000259" key="2">
    <source>
        <dbReference type="Pfam" id="PF19281"/>
    </source>
</evidence>
<feature type="compositionally biased region" description="Polar residues" evidence="1">
    <location>
        <begin position="36"/>
        <end position="45"/>
    </location>
</feature>
<keyword evidence="4" id="KW-1185">Reference proteome</keyword>
<proteinExistence type="predicted"/>
<dbReference type="InterPro" id="IPR045545">
    <property type="entry name" value="PHYIP/PHIPL_C"/>
</dbReference>
<feature type="domain" description="Phytanoyl-CoA hydroxylase-interacting protein-like C-terminal" evidence="2">
    <location>
        <begin position="100"/>
        <end position="320"/>
    </location>
</feature>
<gene>
    <name evidence="3" type="ORF">LSH36_181g00011</name>
</gene>
<comment type="caution">
    <text evidence="3">The sequence shown here is derived from an EMBL/GenBank/DDBJ whole genome shotgun (WGS) entry which is preliminary data.</text>
</comment>
<name>A0AAD9JS55_9ANNE</name>
<sequence length="321" mass="37291">MGNVIKSVIDRISDASGEKPDSQQPRATDFRRSENGIETTFTRQNTVDHQRSAVTSFRSQAPRTTSSHGSDSAAVKASINQVGKTPNIVFPTPFDDIYTKSELQILLAKAQHFVRTRRHTMSQLNYFYRDKARAYYDDILRNKNNIMQVYRKDFHGDPKSPINGRLMGLFMSVNVEYRTYQPVYKSVYGERRLLLDPEKKYRQCPNLYFTDFYCVHKPHYVTLVMTRPGSDADNFCQLYLIKLDWKDNDFLIRRHLPYFDSTTYYVMTCGLWIEVFFTEDMNISEETKLTGPIFDVEMIGFRSGGSVGLRKNLNCDVCNLE</sequence>
<feature type="compositionally biased region" description="Polar residues" evidence="1">
    <location>
        <begin position="52"/>
        <end position="70"/>
    </location>
</feature>
<evidence type="ECO:0000256" key="1">
    <source>
        <dbReference type="SAM" id="MobiDB-lite"/>
    </source>
</evidence>
<dbReference type="PANTHER" id="PTHR15698">
    <property type="entry name" value="PROTEIN CBG15099"/>
    <property type="match status" value="1"/>
</dbReference>
<dbReference type="Proteomes" id="UP001208570">
    <property type="component" value="Unassembled WGS sequence"/>
</dbReference>
<dbReference type="EMBL" id="JAODUP010000181">
    <property type="protein sequence ID" value="KAK2157911.1"/>
    <property type="molecule type" value="Genomic_DNA"/>
</dbReference>
<organism evidence="3 4">
    <name type="scientific">Paralvinella palmiformis</name>
    <dbReference type="NCBI Taxonomy" id="53620"/>
    <lineage>
        <taxon>Eukaryota</taxon>
        <taxon>Metazoa</taxon>
        <taxon>Spiralia</taxon>
        <taxon>Lophotrochozoa</taxon>
        <taxon>Annelida</taxon>
        <taxon>Polychaeta</taxon>
        <taxon>Sedentaria</taxon>
        <taxon>Canalipalpata</taxon>
        <taxon>Terebellida</taxon>
        <taxon>Terebelliformia</taxon>
        <taxon>Alvinellidae</taxon>
        <taxon>Paralvinella</taxon>
    </lineage>
</organism>
<feature type="compositionally biased region" description="Basic and acidic residues" evidence="1">
    <location>
        <begin position="9"/>
        <end position="21"/>
    </location>
</feature>
<dbReference type="Pfam" id="PF19281">
    <property type="entry name" value="PHYHIP_C"/>
    <property type="match status" value="1"/>
</dbReference>
<evidence type="ECO:0000313" key="3">
    <source>
        <dbReference type="EMBL" id="KAK2157911.1"/>
    </source>
</evidence>
<dbReference type="PANTHER" id="PTHR15698:SF10">
    <property type="entry name" value="PHYTANOYL-COA HYDROXYLASE-INTERACTING PROTEIN-LIKE C-TERMINAL DOMAIN-CONTAINING PROTEIN"/>
    <property type="match status" value="1"/>
</dbReference>
<dbReference type="AlphaFoldDB" id="A0AAD9JS55"/>